<organism evidence="4 5">
    <name type="scientific">Bianquea renquensis</name>
    <dbReference type="NCBI Taxonomy" id="2763661"/>
    <lineage>
        <taxon>Bacteria</taxon>
        <taxon>Bacillati</taxon>
        <taxon>Bacillota</taxon>
        <taxon>Clostridia</taxon>
        <taxon>Eubacteriales</taxon>
        <taxon>Bianqueaceae</taxon>
        <taxon>Bianquea</taxon>
    </lineage>
</organism>
<feature type="compositionally biased region" description="Polar residues" evidence="1">
    <location>
        <begin position="38"/>
        <end position="50"/>
    </location>
</feature>
<dbReference type="PROSITE" id="PS51257">
    <property type="entry name" value="PROKAR_LIPOPROTEIN"/>
    <property type="match status" value="1"/>
</dbReference>
<dbReference type="InterPro" id="IPR022627">
    <property type="entry name" value="DUF3502"/>
</dbReference>
<name>A0A926DUF5_9FIRM</name>
<sequence length="547" mass="62642">MKKAMSLLLAMLMVVGCFAGCKKDDGASSDSGSGNSSTPVNNSNESQSSGAEELKDVTLQVWVGYGSTYQDTDMVYEEFNKELAKYLPNTKVEFTQISNDDYGTRWAQMLSTQEAVDLAWRTRDPEDAKKGNVLALDDLLAEYGQDIASFLGEASLDNHRAPDGKLYFIPTWQGLTSVNEGIAFPNELLQYVPDTWTSELEQAYRDFAKNSSTETTRAIIEKMEEYLAALKANDKMYLGVYNVQNIAFPYRYQNIEWMWYIDWTDDTFTVKDRFAEDSYSHLWYEYAAKWFKEGYIRSDIATSMESNEWNGTLDNTNYVTRWVNYYCSVEEEEEILKTRYGGLDVTVVPITFDNYMNLGDATGVSIPYTAKNPERAMMFYNEFWKNAELYQLWCYGIEGTHYNKNDDGTITLVKDKDGNTSYQQYKWVIGNCYNSLLEDGNTVNDYALAYEIEKSGKVYSSPLMSFVVDRDVNDVDDTLININEVTGQYLKSLEYGYIGDKWEETYAEMRAKLDQVGMPALTEEIQNQVNDYLAENGITSWNYPGIE</sequence>
<accession>A0A926DUF5</accession>
<evidence type="ECO:0000313" key="5">
    <source>
        <dbReference type="Proteomes" id="UP000657006"/>
    </source>
</evidence>
<evidence type="ECO:0000256" key="1">
    <source>
        <dbReference type="SAM" id="MobiDB-lite"/>
    </source>
</evidence>
<feature type="region of interest" description="Disordered" evidence="1">
    <location>
        <begin position="28"/>
        <end position="52"/>
    </location>
</feature>
<reference evidence="4" key="1">
    <citation type="submission" date="2020-08" db="EMBL/GenBank/DDBJ databases">
        <title>Genome public.</title>
        <authorList>
            <person name="Liu C."/>
            <person name="Sun Q."/>
        </authorList>
    </citation>
    <scope>NUCLEOTIDE SEQUENCE</scope>
    <source>
        <strain evidence="4">NSJ-32</strain>
    </source>
</reference>
<dbReference type="Gene3D" id="3.40.190.10">
    <property type="entry name" value="Periplasmic binding protein-like II"/>
    <property type="match status" value="2"/>
</dbReference>
<dbReference type="RefSeq" id="WP_177719001.1">
    <property type="nucleotide sequence ID" value="NZ_JACRSQ010000010.1"/>
</dbReference>
<keyword evidence="2" id="KW-0732">Signal</keyword>
<protein>
    <submittedName>
        <fullName evidence="4">ABC transporter substrate-binding protein</fullName>
    </submittedName>
</protein>
<proteinExistence type="predicted"/>
<evidence type="ECO:0000313" key="4">
    <source>
        <dbReference type="EMBL" id="MBC8543584.1"/>
    </source>
</evidence>
<dbReference type="Pfam" id="PF12010">
    <property type="entry name" value="DUF3502"/>
    <property type="match status" value="1"/>
</dbReference>
<dbReference type="Proteomes" id="UP000657006">
    <property type="component" value="Unassembled WGS sequence"/>
</dbReference>
<evidence type="ECO:0000259" key="3">
    <source>
        <dbReference type="Pfam" id="PF12010"/>
    </source>
</evidence>
<feature type="chain" id="PRO_5038722770" evidence="2">
    <location>
        <begin position="20"/>
        <end position="547"/>
    </location>
</feature>
<feature type="compositionally biased region" description="Low complexity" evidence="1">
    <location>
        <begin position="28"/>
        <end position="37"/>
    </location>
</feature>
<dbReference type="SUPFAM" id="SSF53850">
    <property type="entry name" value="Periplasmic binding protein-like II"/>
    <property type="match status" value="1"/>
</dbReference>
<evidence type="ECO:0000256" key="2">
    <source>
        <dbReference type="SAM" id="SignalP"/>
    </source>
</evidence>
<dbReference type="EMBL" id="JACRSQ010000010">
    <property type="protein sequence ID" value="MBC8543584.1"/>
    <property type="molecule type" value="Genomic_DNA"/>
</dbReference>
<comment type="caution">
    <text evidence="4">The sequence shown here is derived from an EMBL/GenBank/DDBJ whole genome shotgun (WGS) entry which is preliminary data.</text>
</comment>
<feature type="domain" description="DUF3502" evidence="3">
    <location>
        <begin position="463"/>
        <end position="534"/>
    </location>
</feature>
<gene>
    <name evidence="4" type="ORF">H8730_08510</name>
</gene>
<keyword evidence="5" id="KW-1185">Reference proteome</keyword>
<dbReference type="AlphaFoldDB" id="A0A926DUF5"/>
<feature type="signal peptide" evidence="2">
    <location>
        <begin position="1"/>
        <end position="19"/>
    </location>
</feature>